<comment type="caution">
    <text evidence="3">The sequence shown here is derived from an EMBL/GenBank/DDBJ whole genome shotgun (WGS) entry which is preliminary data.</text>
</comment>
<dbReference type="EMBL" id="PNXQ01000005">
    <property type="protein sequence ID" value="TKH45932.1"/>
    <property type="molecule type" value="Genomic_DNA"/>
</dbReference>
<dbReference type="Proteomes" id="UP000308114">
    <property type="component" value="Unassembled WGS sequence"/>
</dbReference>
<feature type="transmembrane region" description="Helical" evidence="2">
    <location>
        <begin position="174"/>
        <end position="207"/>
    </location>
</feature>
<gene>
    <name evidence="3" type="ORF">C1I60_05705</name>
</gene>
<protein>
    <recommendedName>
        <fullName evidence="5">Ferric oxidoreductase domain-containing protein</fullName>
    </recommendedName>
</protein>
<dbReference type="AlphaFoldDB" id="A0A4U2Q168"/>
<evidence type="ECO:0000313" key="3">
    <source>
        <dbReference type="EMBL" id="TKH45932.1"/>
    </source>
</evidence>
<feature type="transmembrane region" description="Helical" evidence="2">
    <location>
        <begin position="143"/>
        <end position="162"/>
    </location>
</feature>
<evidence type="ECO:0000256" key="1">
    <source>
        <dbReference type="SAM" id="MobiDB-lite"/>
    </source>
</evidence>
<feature type="transmembrane region" description="Helical" evidence="2">
    <location>
        <begin position="110"/>
        <end position="131"/>
    </location>
</feature>
<sequence length="223" mass="23902">MKTKKTVWIPAIIAVTVATVFVIYYYYMSSVSGGGPGPRPPEGGVSNLPTGNVGGRPGGEGGGGNGEIFKTLGTISVFLGAAAFSWFWFKKKLRSPSIWVRKAGKLLHSLHKLLGWATLILIAVHGVYFLITKLQDNQTYTGLAGFAILLAIAGYGFFINKVRNKWMRTVHRLLGLVWIPVLLLHAGGSAILAVIASLAVGALVWVLERMAGKTMKPVPGDTI</sequence>
<keyword evidence="2" id="KW-0812">Transmembrane</keyword>
<accession>A0A4U2Q168</accession>
<name>A0A4U2Q168_9BACL</name>
<dbReference type="RefSeq" id="WP_137060858.1">
    <property type="nucleotide sequence ID" value="NZ_PNXQ01000005.1"/>
</dbReference>
<evidence type="ECO:0000256" key="2">
    <source>
        <dbReference type="SAM" id="Phobius"/>
    </source>
</evidence>
<feature type="transmembrane region" description="Helical" evidence="2">
    <location>
        <begin position="7"/>
        <end position="27"/>
    </location>
</feature>
<keyword evidence="2" id="KW-1133">Transmembrane helix</keyword>
<keyword evidence="2" id="KW-0472">Membrane</keyword>
<evidence type="ECO:0000313" key="4">
    <source>
        <dbReference type="Proteomes" id="UP000308114"/>
    </source>
</evidence>
<reference evidence="3 4" key="1">
    <citation type="submission" date="2018-01" db="EMBL/GenBank/DDBJ databases">
        <title>Bacillales members from the olive rhizosphere are effective biological control agents against Verticillium dahliae.</title>
        <authorList>
            <person name="Gomez-Lama C."/>
            <person name="Legarda G."/>
            <person name="Ruano-Rosa D."/>
            <person name="Pizarro-Tobias P."/>
            <person name="Valverde-Corredor A."/>
            <person name="Niqui J.L."/>
            <person name="Trivino J.C."/>
            <person name="Roca A."/>
            <person name="Mercado-Blanco J."/>
        </authorList>
    </citation>
    <scope>NUCLEOTIDE SEQUENCE [LARGE SCALE GENOMIC DNA]</scope>
    <source>
        <strain evidence="3 4">PIC167</strain>
    </source>
</reference>
<feature type="transmembrane region" description="Helical" evidence="2">
    <location>
        <begin position="68"/>
        <end position="89"/>
    </location>
</feature>
<feature type="region of interest" description="Disordered" evidence="1">
    <location>
        <begin position="38"/>
        <end position="60"/>
    </location>
</feature>
<proteinExistence type="predicted"/>
<organism evidence="3 4">
    <name type="scientific">Paenibacillus terrae</name>
    <dbReference type="NCBI Taxonomy" id="159743"/>
    <lineage>
        <taxon>Bacteria</taxon>
        <taxon>Bacillati</taxon>
        <taxon>Bacillota</taxon>
        <taxon>Bacilli</taxon>
        <taxon>Bacillales</taxon>
        <taxon>Paenibacillaceae</taxon>
        <taxon>Paenibacillus</taxon>
    </lineage>
</organism>
<evidence type="ECO:0008006" key="5">
    <source>
        <dbReference type="Google" id="ProtNLM"/>
    </source>
</evidence>